<feature type="chain" id="PRO_5009515053" description="DUF5667 domain-containing protein" evidence="2">
    <location>
        <begin position="28"/>
        <end position="231"/>
    </location>
</feature>
<evidence type="ECO:0000313" key="5">
    <source>
        <dbReference type="Proteomes" id="UP000176967"/>
    </source>
</evidence>
<evidence type="ECO:0000313" key="4">
    <source>
        <dbReference type="EMBL" id="OGC62568.1"/>
    </source>
</evidence>
<feature type="domain" description="DUF5667" evidence="3">
    <location>
        <begin position="44"/>
        <end position="137"/>
    </location>
</feature>
<name>A0A1F4VZY5_UNCKA</name>
<evidence type="ECO:0000256" key="2">
    <source>
        <dbReference type="SAM" id="SignalP"/>
    </source>
</evidence>
<dbReference type="EMBL" id="MEVL01000007">
    <property type="protein sequence ID" value="OGC62568.1"/>
    <property type="molecule type" value="Genomic_DNA"/>
</dbReference>
<comment type="caution">
    <text evidence="4">The sequence shown here is derived from an EMBL/GenBank/DDBJ whole genome shotgun (WGS) entry which is preliminary data.</text>
</comment>
<dbReference type="Proteomes" id="UP000176967">
    <property type="component" value="Unassembled WGS sequence"/>
</dbReference>
<keyword evidence="2" id="KW-0732">Signal</keyword>
<protein>
    <recommendedName>
        <fullName evidence="3">DUF5667 domain-containing protein</fullName>
    </recommendedName>
</protein>
<dbReference type="Pfam" id="PF18915">
    <property type="entry name" value="DUF5667"/>
    <property type="match status" value="1"/>
</dbReference>
<accession>A0A1F4VZY5</accession>
<keyword evidence="1" id="KW-0175">Coiled coil</keyword>
<reference evidence="4 5" key="1">
    <citation type="journal article" date="2016" name="Nat. Commun.">
        <title>Thousands of microbial genomes shed light on interconnected biogeochemical processes in an aquifer system.</title>
        <authorList>
            <person name="Anantharaman K."/>
            <person name="Brown C.T."/>
            <person name="Hug L.A."/>
            <person name="Sharon I."/>
            <person name="Castelle C.J."/>
            <person name="Probst A.J."/>
            <person name="Thomas B.C."/>
            <person name="Singh A."/>
            <person name="Wilkins M.J."/>
            <person name="Karaoz U."/>
            <person name="Brodie E.L."/>
            <person name="Williams K.H."/>
            <person name="Hubbard S.S."/>
            <person name="Banfield J.F."/>
        </authorList>
    </citation>
    <scope>NUCLEOTIDE SEQUENCE [LARGE SCALE GENOMIC DNA]</scope>
</reference>
<evidence type="ECO:0000259" key="3">
    <source>
        <dbReference type="Pfam" id="PF18915"/>
    </source>
</evidence>
<feature type="coiled-coil region" evidence="1">
    <location>
        <begin position="82"/>
        <end position="109"/>
    </location>
</feature>
<dbReference type="AlphaFoldDB" id="A0A1F4VZY5"/>
<evidence type="ECO:0000256" key="1">
    <source>
        <dbReference type="SAM" id="Coils"/>
    </source>
</evidence>
<proteinExistence type="predicted"/>
<gene>
    <name evidence="4" type="ORF">A2890_01995</name>
</gene>
<dbReference type="InterPro" id="IPR043725">
    <property type="entry name" value="DUF5667"/>
</dbReference>
<sequence>MEFSKLFKFLTFFALVVALLSPRPAYAASTTIFSSIFSSPDSIVVKIQEAVEYFFTFKVENKVTVLDKHAEKRLVAAQDYAEEENNERVQNMIQNYQQIKERQDNLLGKINDGQVLGTVAERTVEQQKTMEVIKTMIDEDVKQEVIQVQEQVVNQVAKHVVVVNGPEGATSFLNEVAHVWAPGTGPGGEAGVVYEGGGKLMYAPGTGPGGPGGVVIEGGEMKFAPGTVQGN</sequence>
<feature type="signal peptide" evidence="2">
    <location>
        <begin position="1"/>
        <end position="27"/>
    </location>
</feature>
<organism evidence="4 5">
    <name type="scientific">candidate division WWE3 bacterium RIFCSPLOWO2_01_FULL_53_14</name>
    <dbReference type="NCBI Taxonomy" id="1802628"/>
    <lineage>
        <taxon>Bacteria</taxon>
        <taxon>Katanobacteria</taxon>
    </lineage>
</organism>